<name>A0ABR4C9G8_9HELO</name>
<reference evidence="1 2" key="1">
    <citation type="journal article" date="2024" name="Commun. Biol.">
        <title>Comparative genomic analysis of thermophilic fungi reveals convergent evolutionary adaptations and gene losses.</title>
        <authorList>
            <person name="Steindorff A.S."/>
            <person name="Aguilar-Pontes M.V."/>
            <person name="Robinson A.J."/>
            <person name="Andreopoulos B."/>
            <person name="LaButti K."/>
            <person name="Kuo A."/>
            <person name="Mondo S."/>
            <person name="Riley R."/>
            <person name="Otillar R."/>
            <person name="Haridas S."/>
            <person name="Lipzen A."/>
            <person name="Grimwood J."/>
            <person name="Schmutz J."/>
            <person name="Clum A."/>
            <person name="Reid I.D."/>
            <person name="Moisan M.C."/>
            <person name="Butler G."/>
            <person name="Nguyen T.T.M."/>
            <person name="Dewar K."/>
            <person name="Conant G."/>
            <person name="Drula E."/>
            <person name="Henrissat B."/>
            <person name="Hansel C."/>
            <person name="Singer S."/>
            <person name="Hutchinson M.I."/>
            <person name="de Vries R.P."/>
            <person name="Natvig D.O."/>
            <person name="Powell A.J."/>
            <person name="Tsang A."/>
            <person name="Grigoriev I.V."/>
        </authorList>
    </citation>
    <scope>NUCLEOTIDE SEQUENCE [LARGE SCALE GENOMIC DNA]</scope>
    <source>
        <strain evidence="1 2">CBS 494.80</strain>
    </source>
</reference>
<accession>A0ABR4C9G8</accession>
<dbReference type="Proteomes" id="UP001595075">
    <property type="component" value="Unassembled WGS sequence"/>
</dbReference>
<proteinExistence type="predicted"/>
<dbReference type="EMBL" id="JAZHXI010000011">
    <property type="protein sequence ID" value="KAL2066585.1"/>
    <property type="molecule type" value="Genomic_DNA"/>
</dbReference>
<evidence type="ECO:0000313" key="1">
    <source>
        <dbReference type="EMBL" id="KAL2066585.1"/>
    </source>
</evidence>
<organism evidence="1 2">
    <name type="scientific">Oculimacula yallundae</name>
    <dbReference type="NCBI Taxonomy" id="86028"/>
    <lineage>
        <taxon>Eukaryota</taxon>
        <taxon>Fungi</taxon>
        <taxon>Dikarya</taxon>
        <taxon>Ascomycota</taxon>
        <taxon>Pezizomycotina</taxon>
        <taxon>Leotiomycetes</taxon>
        <taxon>Helotiales</taxon>
        <taxon>Ploettnerulaceae</taxon>
        <taxon>Oculimacula</taxon>
    </lineage>
</organism>
<protein>
    <submittedName>
        <fullName evidence="1">Uncharacterized protein</fullName>
    </submittedName>
</protein>
<gene>
    <name evidence="1" type="ORF">VTL71DRAFT_2656</name>
</gene>
<keyword evidence="2" id="KW-1185">Reference proteome</keyword>
<comment type="caution">
    <text evidence="1">The sequence shown here is derived from an EMBL/GenBank/DDBJ whole genome shotgun (WGS) entry which is preliminary data.</text>
</comment>
<sequence>MKYYCVYPIFHNPEHRSRISHTMYIFALFRCPFRIKNRIALAFWRSRYLFAGISKGGDLSGSLDQTMIDHSIPNSFPSYAHFRVFPSLPFFLPEIALSENKIHQKGQ</sequence>
<evidence type="ECO:0000313" key="2">
    <source>
        <dbReference type="Proteomes" id="UP001595075"/>
    </source>
</evidence>